<organism evidence="2 3">
    <name type="scientific">Leptospira weilii serovar Ranarum str. ICFT</name>
    <dbReference type="NCBI Taxonomy" id="1218598"/>
    <lineage>
        <taxon>Bacteria</taxon>
        <taxon>Pseudomonadati</taxon>
        <taxon>Spirochaetota</taxon>
        <taxon>Spirochaetia</taxon>
        <taxon>Leptospirales</taxon>
        <taxon>Leptospiraceae</taxon>
        <taxon>Leptospira</taxon>
    </lineage>
</organism>
<dbReference type="Proteomes" id="UP000012313">
    <property type="component" value="Unassembled WGS sequence"/>
</dbReference>
<evidence type="ECO:0000259" key="1">
    <source>
        <dbReference type="SMART" id="SM00909"/>
    </source>
</evidence>
<protein>
    <submittedName>
        <fullName evidence="2">Sporulation and spore germination</fullName>
    </submittedName>
</protein>
<proteinExistence type="predicted"/>
<dbReference type="EMBL" id="AOHC02000036">
    <property type="protein sequence ID" value="EMY77574.1"/>
    <property type="molecule type" value="Genomic_DNA"/>
</dbReference>
<dbReference type="AlphaFoldDB" id="N1WKD3"/>
<dbReference type="InterPro" id="IPR019606">
    <property type="entry name" value="GerMN"/>
</dbReference>
<feature type="domain" description="GerMN" evidence="1">
    <location>
        <begin position="183"/>
        <end position="274"/>
    </location>
</feature>
<evidence type="ECO:0000313" key="2">
    <source>
        <dbReference type="EMBL" id="EMY77574.1"/>
    </source>
</evidence>
<reference evidence="2" key="1">
    <citation type="submission" date="2013-03" db="EMBL/GenBank/DDBJ databases">
        <authorList>
            <person name="Harkins D.M."/>
            <person name="Durkin A.S."/>
            <person name="Brinkac L.M."/>
            <person name="Haft D.H."/>
            <person name="Selengut J.D."/>
            <person name="Sanka R."/>
            <person name="DePew J."/>
            <person name="Purushe J."/>
            <person name="Hartskeerl R.A."/>
            <person name="Ahmed A."/>
            <person name="van der Linden H."/>
            <person name="Goris M.G.A."/>
            <person name="Vinetz J.M."/>
            <person name="Sutton G.G."/>
            <person name="Nierman W.C."/>
            <person name="Fouts D.E."/>
        </authorList>
    </citation>
    <scope>NUCLEOTIDE SEQUENCE [LARGE SCALE GENOMIC DNA]</scope>
    <source>
        <strain evidence="2">ICFT</strain>
    </source>
</reference>
<dbReference type="STRING" id="1218598.LEP1GSC060_0186"/>
<dbReference type="SMART" id="SM00909">
    <property type="entry name" value="Germane"/>
    <property type="match status" value="1"/>
</dbReference>
<dbReference type="Pfam" id="PF10646">
    <property type="entry name" value="Germane"/>
    <property type="match status" value="1"/>
</dbReference>
<accession>N1WKD3</accession>
<keyword evidence="3" id="KW-1185">Reference proteome</keyword>
<sequence>MSFDFCLHRISFLSENESVQDSEKRKNLIFILTGIIFTLVLLDKSTGAGFSLSGAGFSGTGFQGFRNVGKMNPESTSAQRGNLNHKEIMDQAEDEILEELLRNGDVQTSSDNSNSIEEDLNEDGLVPVLEPPVPSVENQSYSTPIPTNQGELSLYFLKFYGKGSKSHSRLVKVLRLSKGGDRVKLILNSLIAGPVSQEKEKGILNSIPQNLHYDEDYRIQEGVLQLSLSNDLEKGAGPEILKDRIDQLTYSLMENLPITGVQLKINGKFVRSIGGEGMPLPSLLTKNPRKIVVF</sequence>
<evidence type="ECO:0000313" key="3">
    <source>
        <dbReference type="Proteomes" id="UP000012313"/>
    </source>
</evidence>
<gene>
    <name evidence="2" type="ORF">LEP1GSC060_0186</name>
</gene>
<name>N1WKD3_9LEPT</name>
<comment type="caution">
    <text evidence="2">The sequence shown here is derived from an EMBL/GenBank/DDBJ whole genome shotgun (WGS) entry which is preliminary data.</text>
</comment>